<reference evidence="3 4" key="1">
    <citation type="submission" date="2018-09" db="EMBL/GenBank/DDBJ databases">
        <authorList>
            <person name="Wang Z."/>
        </authorList>
    </citation>
    <scope>NUCLEOTIDE SEQUENCE [LARGE SCALE GENOMIC DNA]</scope>
    <source>
        <strain evidence="3 4">ALS 81</strain>
    </source>
</reference>
<dbReference type="RefSeq" id="WP_120354296.1">
    <property type="nucleotide sequence ID" value="NZ_RAQO01000004.1"/>
</dbReference>
<dbReference type="Pfam" id="PF02502">
    <property type="entry name" value="LacAB_rpiB"/>
    <property type="match status" value="1"/>
</dbReference>
<evidence type="ECO:0000256" key="2">
    <source>
        <dbReference type="ARBA" id="ARBA00023235"/>
    </source>
</evidence>
<comment type="caution">
    <text evidence="3">The sequence shown here is derived from an EMBL/GenBank/DDBJ whole genome shotgun (WGS) entry which is preliminary data.</text>
</comment>
<comment type="similarity">
    <text evidence="1">Belongs to the LacAB/RpiB family.</text>
</comment>
<evidence type="ECO:0000313" key="3">
    <source>
        <dbReference type="EMBL" id="RKF20292.1"/>
    </source>
</evidence>
<dbReference type="Proteomes" id="UP000286482">
    <property type="component" value="Unassembled WGS sequence"/>
</dbReference>
<dbReference type="PANTHER" id="PTHR43732:SF1">
    <property type="entry name" value="RIBOSE 5-PHOSPHATE ISOMERASE"/>
    <property type="match status" value="1"/>
</dbReference>
<gene>
    <name evidence="3" type="primary">rpiB</name>
    <name evidence="3" type="ORF">DBZ36_07575</name>
</gene>
<dbReference type="SUPFAM" id="SSF89623">
    <property type="entry name" value="Ribose/Galactose isomerase RpiB/AlsB"/>
    <property type="match status" value="1"/>
</dbReference>
<evidence type="ECO:0000256" key="1">
    <source>
        <dbReference type="ARBA" id="ARBA00008754"/>
    </source>
</evidence>
<proteinExistence type="inferred from homology"/>
<dbReference type="GO" id="GO:0005975">
    <property type="term" value="P:carbohydrate metabolic process"/>
    <property type="evidence" value="ECO:0007669"/>
    <property type="project" value="InterPro"/>
</dbReference>
<dbReference type="InterPro" id="IPR004785">
    <property type="entry name" value="RpiB"/>
</dbReference>
<dbReference type="Gene3D" id="3.40.1400.10">
    <property type="entry name" value="Sugar-phosphate isomerase, RpiB/LacA/LacB"/>
    <property type="match status" value="1"/>
</dbReference>
<evidence type="ECO:0000313" key="4">
    <source>
        <dbReference type="Proteomes" id="UP000286482"/>
    </source>
</evidence>
<dbReference type="EMBL" id="RAQO01000004">
    <property type="protein sequence ID" value="RKF20292.1"/>
    <property type="molecule type" value="Genomic_DNA"/>
</dbReference>
<name>A0A420EHU6_9ALTE</name>
<dbReference type="GO" id="GO:0004751">
    <property type="term" value="F:ribose-5-phosphate isomerase activity"/>
    <property type="evidence" value="ECO:0007669"/>
    <property type="project" value="UniProtKB-EC"/>
</dbReference>
<dbReference type="PANTHER" id="PTHR43732">
    <property type="entry name" value="RIBOSE 5-PHOSPHATE ISOMERASE-RELATED"/>
    <property type="match status" value="1"/>
</dbReference>
<protein>
    <submittedName>
        <fullName evidence="3">Ribose 5-phosphate isomerase B</fullName>
        <ecNumber evidence="3">5.3.1.6</ecNumber>
    </submittedName>
</protein>
<accession>A0A420EHU6</accession>
<keyword evidence="2 3" id="KW-0413">Isomerase</keyword>
<organism evidence="3 4">
    <name type="scientific">Alginatibacterium sediminis</name>
    <dbReference type="NCBI Taxonomy" id="2164068"/>
    <lineage>
        <taxon>Bacteria</taxon>
        <taxon>Pseudomonadati</taxon>
        <taxon>Pseudomonadota</taxon>
        <taxon>Gammaproteobacteria</taxon>
        <taxon>Alteromonadales</taxon>
        <taxon>Alteromonadaceae</taxon>
        <taxon>Alginatibacterium</taxon>
    </lineage>
</organism>
<dbReference type="PIRSF" id="PIRSF005384">
    <property type="entry name" value="RpiB_LacA_B"/>
    <property type="match status" value="1"/>
</dbReference>
<dbReference type="InterPro" id="IPR036569">
    <property type="entry name" value="RpiB_LacA_LacB_sf"/>
</dbReference>
<dbReference type="EC" id="5.3.1.6" evidence="3"/>
<dbReference type="NCBIfam" id="TIGR00689">
    <property type="entry name" value="rpiB_lacA_lacB"/>
    <property type="match status" value="1"/>
</dbReference>
<dbReference type="NCBIfam" id="TIGR01120">
    <property type="entry name" value="rpiB"/>
    <property type="match status" value="1"/>
</dbReference>
<dbReference type="InterPro" id="IPR003500">
    <property type="entry name" value="RpiB_LacA_LacB"/>
</dbReference>
<sequence>MTIAIGCDDAALALKDILIDHLRQKGVAFIDVGVNAGESTFYPDIAARVAQAVTDKTATRGILVCGTGIGMSITANKFPGIRAAQCHDCFSAERAILSNNAQILCMGERVIGSELAKKIVDSWLAVEYVVGRSEPKVQRMRDIDSQFRASTAQVE</sequence>
<keyword evidence="4" id="KW-1185">Reference proteome</keyword>
<dbReference type="InterPro" id="IPR051812">
    <property type="entry name" value="SPI_LacAB/RpiB"/>
</dbReference>
<dbReference type="NCBIfam" id="NF004051">
    <property type="entry name" value="PRK05571.1"/>
    <property type="match status" value="1"/>
</dbReference>
<dbReference type="OrthoDB" id="1778624at2"/>
<dbReference type="AlphaFoldDB" id="A0A420EHU6"/>